<dbReference type="KEGG" id="xyl:ET495_03785"/>
<feature type="region of interest" description="Disordered" evidence="3">
    <location>
        <begin position="287"/>
        <end position="308"/>
    </location>
</feature>
<proteinExistence type="predicted"/>
<evidence type="ECO:0000313" key="4">
    <source>
        <dbReference type="EMBL" id="QAY62518.1"/>
    </source>
</evidence>
<dbReference type="Pfam" id="PF04203">
    <property type="entry name" value="Sortase"/>
    <property type="match status" value="1"/>
</dbReference>
<name>A0A4P6EWY4_9MICO</name>
<evidence type="ECO:0000256" key="1">
    <source>
        <dbReference type="ARBA" id="ARBA00022801"/>
    </source>
</evidence>
<dbReference type="SUPFAM" id="SSF63817">
    <property type="entry name" value="Sortase"/>
    <property type="match status" value="1"/>
</dbReference>
<evidence type="ECO:0000313" key="5">
    <source>
        <dbReference type="Proteomes" id="UP000291758"/>
    </source>
</evidence>
<feature type="region of interest" description="Disordered" evidence="3">
    <location>
        <begin position="27"/>
        <end position="53"/>
    </location>
</feature>
<accession>A0A4P6EWY4</accession>
<dbReference type="InterPro" id="IPR023365">
    <property type="entry name" value="Sortase_dom-sf"/>
</dbReference>
<feature type="active site" description="Proton donor/acceptor" evidence="2">
    <location>
        <position position="185"/>
    </location>
</feature>
<protein>
    <submittedName>
        <fullName evidence="4">Class E sortase</fullName>
    </submittedName>
</protein>
<evidence type="ECO:0000256" key="3">
    <source>
        <dbReference type="SAM" id="MobiDB-lite"/>
    </source>
</evidence>
<evidence type="ECO:0000256" key="2">
    <source>
        <dbReference type="PIRSR" id="PIRSR605754-1"/>
    </source>
</evidence>
<feature type="compositionally biased region" description="Low complexity" evidence="3">
    <location>
        <begin position="27"/>
        <end position="37"/>
    </location>
</feature>
<dbReference type="InterPro" id="IPR042003">
    <property type="entry name" value="Sortase_E"/>
</dbReference>
<feature type="compositionally biased region" description="Low complexity" evidence="3">
    <location>
        <begin position="291"/>
        <end position="308"/>
    </location>
</feature>
<dbReference type="Gene3D" id="2.40.260.10">
    <property type="entry name" value="Sortase"/>
    <property type="match status" value="1"/>
</dbReference>
<keyword evidence="5" id="KW-1185">Reference proteome</keyword>
<dbReference type="CDD" id="cd05830">
    <property type="entry name" value="Sortase_E"/>
    <property type="match status" value="1"/>
</dbReference>
<dbReference type="GO" id="GO:0016787">
    <property type="term" value="F:hydrolase activity"/>
    <property type="evidence" value="ECO:0007669"/>
    <property type="project" value="UniProtKB-KW"/>
</dbReference>
<dbReference type="AlphaFoldDB" id="A0A4P6EWY4"/>
<dbReference type="Proteomes" id="UP000291758">
    <property type="component" value="Chromosome"/>
</dbReference>
<sequence length="308" mass="32557">MLPRSLASPGGPLPSWSASWVPRLSAAPSTAPTARAPGTWPDHRPRGPPMSRRRDPLRIAAALALLAGLAVGGTWVWQNLGTSWVANREESAQLRAFAQENPLPHQVTELRTDFENAPSGPRDGVIGTLWIPAWAGEKGVQRDTNDGRTPIKAGVTPAVLSSGAAGWFPQSQGPGEVGNMALAGHRRTYGDNFLHIDKLVEGDSVVVETADAWFVYEVRVPGYLVAPNEGAAVLARAPQGMPDDGRYLTLVSCHSVTEGAWGNDHRIVVHAEAVGWLEHDAGLPPQLEGLASTPAAASAATRSHSAST</sequence>
<dbReference type="InterPro" id="IPR005754">
    <property type="entry name" value="Sortase"/>
</dbReference>
<dbReference type="OrthoDB" id="5242879at2"/>
<reference evidence="4 5" key="1">
    <citation type="submission" date="2019-01" db="EMBL/GenBank/DDBJ databases">
        <title>Genome sequencing of strain 2JSPR-7.</title>
        <authorList>
            <person name="Heo J."/>
            <person name="Kim S.-J."/>
            <person name="Kim J.-S."/>
            <person name="Hong S.-B."/>
            <person name="Kwon S.-W."/>
        </authorList>
    </citation>
    <scope>NUCLEOTIDE SEQUENCE [LARGE SCALE GENOMIC DNA]</scope>
    <source>
        <strain evidence="4 5">2JSPR-7</strain>
    </source>
</reference>
<gene>
    <name evidence="4" type="ORF">ET495_03785</name>
</gene>
<feature type="active site" description="Acyl-thioester intermediate" evidence="2">
    <location>
        <position position="253"/>
    </location>
</feature>
<keyword evidence="1" id="KW-0378">Hydrolase</keyword>
<organism evidence="4 5">
    <name type="scientific">Xylanimonas allomyrinae</name>
    <dbReference type="NCBI Taxonomy" id="2509459"/>
    <lineage>
        <taxon>Bacteria</taxon>
        <taxon>Bacillati</taxon>
        <taxon>Actinomycetota</taxon>
        <taxon>Actinomycetes</taxon>
        <taxon>Micrococcales</taxon>
        <taxon>Promicromonosporaceae</taxon>
        <taxon>Xylanimonas</taxon>
    </lineage>
</organism>
<dbReference type="EMBL" id="CP035495">
    <property type="protein sequence ID" value="QAY62518.1"/>
    <property type="molecule type" value="Genomic_DNA"/>
</dbReference>